<dbReference type="AlphaFoldDB" id="A0A067U300"/>
<gene>
    <name evidence="2" type="ORF">GALMADRAFT_84930</name>
</gene>
<dbReference type="SUPFAM" id="SSF56112">
    <property type="entry name" value="Protein kinase-like (PK-like)"/>
    <property type="match status" value="1"/>
</dbReference>
<evidence type="ECO:0000259" key="1">
    <source>
        <dbReference type="PROSITE" id="PS50011"/>
    </source>
</evidence>
<dbReference type="GO" id="GO:0005524">
    <property type="term" value="F:ATP binding"/>
    <property type="evidence" value="ECO:0007669"/>
    <property type="project" value="InterPro"/>
</dbReference>
<dbReference type="PANTHER" id="PTHR44167">
    <property type="entry name" value="OVARIAN-SPECIFIC SERINE/THREONINE-PROTEIN KINASE LOK-RELATED"/>
    <property type="match status" value="1"/>
</dbReference>
<evidence type="ECO:0000313" key="2">
    <source>
        <dbReference type="EMBL" id="KDR85783.1"/>
    </source>
</evidence>
<dbReference type="GO" id="GO:0004674">
    <property type="term" value="F:protein serine/threonine kinase activity"/>
    <property type="evidence" value="ECO:0007669"/>
    <property type="project" value="TreeGrafter"/>
</dbReference>
<dbReference type="PANTHER" id="PTHR44167:SF30">
    <property type="entry name" value="PHOSPHORYLASE KINASE"/>
    <property type="match status" value="1"/>
</dbReference>
<sequence>MFSSNCIIASTLPTNLDKWEISNPEDSETTRSEFLAIRKAWKSLDPFFASRGYLLYQTLATSSALVPPSDMNTAGPPANADDRYARPVYNTDQDLCFSTGAYAVRIWPARDRHGHEVIIKVVADEYPSSELEILQFLDTKESRSDPRNHTIPIIEFLKFEKFTFVVMPRWCHSFWPDFGTVNQLMHFTQSFLEAFDFLHENHIVHADFLEQNTAMNVIYPDGRWFIRGLRDPQATRYALIDFGFSKKYPVDIPIDETEEDRDYNFGTRGIPEPRNPYNPFKVDIIGMGLILQRWVRHLEDIVPELGDFFDGMVTGDFEKRFTARQALLRFNEVYSSLSKFQLNHEVANRWWEGGQVQVKEDDIY</sequence>
<dbReference type="Gene3D" id="3.30.200.20">
    <property type="entry name" value="Phosphorylase Kinase, domain 1"/>
    <property type="match status" value="1"/>
</dbReference>
<dbReference type="Gene3D" id="1.10.510.10">
    <property type="entry name" value="Transferase(Phosphotransferase) domain 1"/>
    <property type="match status" value="1"/>
</dbReference>
<dbReference type="PROSITE" id="PS50011">
    <property type="entry name" value="PROTEIN_KINASE_DOM"/>
    <property type="match status" value="1"/>
</dbReference>
<keyword evidence="3" id="KW-1185">Reference proteome</keyword>
<proteinExistence type="predicted"/>
<dbReference type="InterPro" id="IPR000719">
    <property type="entry name" value="Prot_kinase_dom"/>
</dbReference>
<dbReference type="EMBL" id="KL142367">
    <property type="protein sequence ID" value="KDR85783.1"/>
    <property type="molecule type" value="Genomic_DNA"/>
</dbReference>
<protein>
    <recommendedName>
        <fullName evidence="1">Protein kinase domain-containing protein</fullName>
    </recommendedName>
</protein>
<dbReference type="Proteomes" id="UP000027222">
    <property type="component" value="Unassembled WGS sequence"/>
</dbReference>
<evidence type="ECO:0000313" key="3">
    <source>
        <dbReference type="Proteomes" id="UP000027222"/>
    </source>
</evidence>
<dbReference type="SMART" id="SM00220">
    <property type="entry name" value="S_TKc"/>
    <property type="match status" value="1"/>
</dbReference>
<accession>A0A067U300</accession>
<name>A0A067U300_GALM3</name>
<dbReference type="GO" id="GO:0044773">
    <property type="term" value="P:mitotic DNA damage checkpoint signaling"/>
    <property type="evidence" value="ECO:0007669"/>
    <property type="project" value="TreeGrafter"/>
</dbReference>
<feature type="domain" description="Protein kinase" evidence="1">
    <location>
        <begin position="68"/>
        <end position="364"/>
    </location>
</feature>
<dbReference type="InterPro" id="IPR011009">
    <property type="entry name" value="Kinase-like_dom_sf"/>
</dbReference>
<dbReference type="HOGENOM" id="CLU_054404_0_0_1"/>
<dbReference type="OrthoDB" id="3224178at2759"/>
<organism evidence="2 3">
    <name type="scientific">Galerina marginata (strain CBS 339.88)</name>
    <dbReference type="NCBI Taxonomy" id="685588"/>
    <lineage>
        <taxon>Eukaryota</taxon>
        <taxon>Fungi</taxon>
        <taxon>Dikarya</taxon>
        <taxon>Basidiomycota</taxon>
        <taxon>Agaricomycotina</taxon>
        <taxon>Agaricomycetes</taxon>
        <taxon>Agaricomycetidae</taxon>
        <taxon>Agaricales</taxon>
        <taxon>Agaricineae</taxon>
        <taxon>Strophariaceae</taxon>
        <taxon>Galerina</taxon>
    </lineage>
</organism>
<reference evidence="3" key="1">
    <citation type="journal article" date="2014" name="Proc. Natl. Acad. Sci. U.S.A.">
        <title>Extensive sampling of basidiomycete genomes demonstrates inadequacy of the white-rot/brown-rot paradigm for wood decay fungi.</title>
        <authorList>
            <person name="Riley R."/>
            <person name="Salamov A.A."/>
            <person name="Brown D.W."/>
            <person name="Nagy L.G."/>
            <person name="Floudas D."/>
            <person name="Held B.W."/>
            <person name="Levasseur A."/>
            <person name="Lombard V."/>
            <person name="Morin E."/>
            <person name="Otillar R."/>
            <person name="Lindquist E.A."/>
            <person name="Sun H."/>
            <person name="LaButti K.M."/>
            <person name="Schmutz J."/>
            <person name="Jabbour D."/>
            <person name="Luo H."/>
            <person name="Baker S.E."/>
            <person name="Pisabarro A.G."/>
            <person name="Walton J.D."/>
            <person name="Blanchette R.A."/>
            <person name="Henrissat B."/>
            <person name="Martin F."/>
            <person name="Cullen D."/>
            <person name="Hibbett D.S."/>
            <person name="Grigoriev I.V."/>
        </authorList>
    </citation>
    <scope>NUCLEOTIDE SEQUENCE [LARGE SCALE GENOMIC DNA]</scope>
    <source>
        <strain evidence="3">CBS 339.88</strain>
    </source>
</reference>
<dbReference type="GO" id="GO:0005634">
    <property type="term" value="C:nucleus"/>
    <property type="evidence" value="ECO:0007669"/>
    <property type="project" value="TreeGrafter"/>
</dbReference>